<protein>
    <recommendedName>
        <fullName evidence="8">Sensor-like histidine kinase SenX3</fullName>
        <ecNumber evidence="3">2.7.13.3</ecNumber>
    </recommendedName>
</protein>
<dbReference type="Gene3D" id="3.30.565.10">
    <property type="entry name" value="Histidine kinase-like ATPase, C-terminal domain"/>
    <property type="match status" value="1"/>
</dbReference>
<reference evidence="10 11" key="1">
    <citation type="submission" date="2023-07" db="EMBL/GenBank/DDBJ databases">
        <title>Sorghum-associated microbial communities from plants grown in Nebraska, USA.</title>
        <authorList>
            <person name="Schachtman D."/>
        </authorList>
    </citation>
    <scope>NUCLEOTIDE SEQUENCE [LARGE SCALE GENOMIC DNA]</scope>
    <source>
        <strain evidence="10 11">CC523</strain>
    </source>
</reference>
<keyword evidence="7" id="KW-0902">Two-component regulatory system</keyword>
<dbReference type="CDD" id="cd00082">
    <property type="entry name" value="HisKA"/>
    <property type="match status" value="1"/>
</dbReference>
<dbReference type="InterPro" id="IPR050351">
    <property type="entry name" value="BphY/WalK/GraS-like"/>
</dbReference>
<dbReference type="GO" id="GO:0016301">
    <property type="term" value="F:kinase activity"/>
    <property type="evidence" value="ECO:0007669"/>
    <property type="project" value="UniProtKB-KW"/>
</dbReference>
<keyword evidence="6 10" id="KW-0418">Kinase</keyword>
<keyword evidence="5" id="KW-0808">Transferase</keyword>
<dbReference type="SMART" id="SM00387">
    <property type="entry name" value="HATPase_c"/>
    <property type="match status" value="1"/>
</dbReference>
<dbReference type="PANTHER" id="PTHR42878:SF15">
    <property type="entry name" value="BACTERIOPHYTOCHROME"/>
    <property type="match status" value="1"/>
</dbReference>
<accession>A0ABT9TP27</accession>
<evidence type="ECO:0000256" key="4">
    <source>
        <dbReference type="ARBA" id="ARBA00022553"/>
    </source>
</evidence>
<evidence type="ECO:0000256" key="8">
    <source>
        <dbReference type="ARBA" id="ARBA00039401"/>
    </source>
</evidence>
<dbReference type="InterPro" id="IPR029016">
    <property type="entry name" value="GAF-like_dom_sf"/>
</dbReference>
<dbReference type="SMART" id="SM00388">
    <property type="entry name" value="HisKA"/>
    <property type="match status" value="1"/>
</dbReference>
<dbReference type="Gene3D" id="3.30.450.40">
    <property type="match status" value="1"/>
</dbReference>
<keyword evidence="4" id="KW-0597">Phosphoprotein</keyword>
<dbReference type="Pfam" id="PF00512">
    <property type="entry name" value="HisKA"/>
    <property type="match status" value="1"/>
</dbReference>
<evidence type="ECO:0000259" key="9">
    <source>
        <dbReference type="PROSITE" id="PS50109"/>
    </source>
</evidence>
<dbReference type="EMBL" id="JAUSSW010000009">
    <property type="protein sequence ID" value="MDQ0103420.1"/>
    <property type="molecule type" value="Genomic_DNA"/>
</dbReference>
<proteinExistence type="predicted"/>
<feature type="domain" description="Histidine kinase" evidence="9">
    <location>
        <begin position="200"/>
        <end position="409"/>
    </location>
</feature>
<evidence type="ECO:0000256" key="2">
    <source>
        <dbReference type="ARBA" id="ARBA00004236"/>
    </source>
</evidence>
<dbReference type="Gene3D" id="1.10.287.130">
    <property type="match status" value="1"/>
</dbReference>
<organism evidence="10 11">
    <name type="scientific">Paenarthrobacter nicotinovorans</name>
    <name type="common">Arthrobacter nicotinovorans</name>
    <dbReference type="NCBI Taxonomy" id="29320"/>
    <lineage>
        <taxon>Bacteria</taxon>
        <taxon>Bacillati</taxon>
        <taxon>Actinomycetota</taxon>
        <taxon>Actinomycetes</taxon>
        <taxon>Micrococcales</taxon>
        <taxon>Micrococcaceae</taxon>
        <taxon>Paenarthrobacter</taxon>
    </lineage>
</organism>
<comment type="catalytic activity">
    <reaction evidence="1">
        <text>ATP + protein L-histidine = ADP + protein N-phospho-L-histidine.</text>
        <dbReference type="EC" id="2.7.13.3"/>
    </reaction>
</comment>
<evidence type="ECO:0000256" key="1">
    <source>
        <dbReference type="ARBA" id="ARBA00000085"/>
    </source>
</evidence>
<evidence type="ECO:0000256" key="7">
    <source>
        <dbReference type="ARBA" id="ARBA00023012"/>
    </source>
</evidence>
<evidence type="ECO:0000256" key="6">
    <source>
        <dbReference type="ARBA" id="ARBA00022777"/>
    </source>
</evidence>
<dbReference type="SUPFAM" id="SSF47384">
    <property type="entry name" value="Homodimeric domain of signal transducing histidine kinase"/>
    <property type="match status" value="1"/>
</dbReference>
<dbReference type="InterPro" id="IPR003594">
    <property type="entry name" value="HATPase_dom"/>
</dbReference>
<dbReference type="InterPro" id="IPR004358">
    <property type="entry name" value="Sig_transdc_His_kin-like_C"/>
</dbReference>
<dbReference type="InterPro" id="IPR036890">
    <property type="entry name" value="HATPase_C_sf"/>
</dbReference>
<dbReference type="RefSeq" id="WP_039243357.1">
    <property type="nucleotide sequence ID" value="NZ_BDDW01000018.1"/>
</dbReference>
<evidence type="ECO:0000256" key="3">
    <source>
        <dbReference type="ARBA" id="ARBA00012438"/>
    </source>
</evidence>
<comment type="subcellular location">
    <subcellularLocation>
        <location evidence="2">Cell membrane</location>
    </subcellularLocation>
</comment>
<evidence type="ECO:0000313" key="11">
    <source>
        <dbReference type="Proteomes" id="UP001244563"/>
    </source>
</evidence>
<comment type="caution">
    <text evidence="10">The sequence shown here is derived from an EMBL/GenBank/DDBJ whole genome shotgun (WGS) entry which is preliminary data.</text>
</comment>
<dbReference type="InterPro" id="IPR005467">
    <property type="entry name" value="His_kinase_dom"/>
</dbReference>
<dbReference type="CDD" id="cd00075">
    <property type="entry name" value="HATPase"/>
    <property type="match status" value="1"/>
</dbReference>
<dbReference type="SUPFAM" id="SSF55874">
    <property type="entry name" value="ATPase domain of HSP90 chaperone/DNA topoisomerase II/histidine kinase"/>
    <property type="match status" value="1"/>
</dbReference>
<dbReference type="InterPro" id="IPR003018">
    <property type="entry name" value="GAF"/>
</dbReference>
<dbReference type="PROSITE" id="PS50109">
    <property type="entry name" value="HIS_KIN"/>
    <property type="match status" value="1"/>
</dbReference>
<dbReference type="Pfam" id="PF01590">
    <property type="entry name" value="GAF"/>
    <property type="match status" value="1"/>
</dbReference>
<dbReference type="PRINTS" id="PR00344">
    <property type="entry name" value="BCTRLSENSOR"/>
</dbReference>
<gene>
    <name evidence="10" type="ORF">J2T10_003085</name>
</gene>
<evidence type="ECO:0000313" key="10">
    <source>
        <dbReference type="EMBL" id="MDQ0103420.1"/>
    </source>
</evidence>
<name>A0ABT9TP27_PAENI</name>
<dbReference type="InterPro" id="IPR036097">
    <property type="entry name" value="HisK_dim/P_sf"/>
</dbReference>
<keyword evidence="11" id="KW-1185">Reference proteome</keyword>
<dbReference type="InterPro" id="IPR003661">
    <property type="entry name" value="HisK_dim/P_dom"/>
</dbReference>
<dbReference type="SUPFAM" id="SSF55781">
    <property type="entry name" value="GAF domain-like"/>
    <property type="match status" value="1"/>
</dbReference>
<dbReference type="Pfam" id="PF02518">
    <property type="entry name" value="HATPase_c"/>
    <property type="match status" value="1"/>
</dbReference>
<evidence type="ECO:0000256" key="5">
    <source>
        <dbReference type="ARBA" id="ARBA00022679"/>
    </source>
</evidence>
<dbReference type="Proteomes" id="UP001244563">
    <property type="component" value="Unassembled WGS sequence"/>
</dbReference>
<sequence>MTEIQGRLAFTTDFGRDMELQEYGLDPAVDSVLLPNAAVMSALQNLVRLATELCGAPFGVVNIISAKYQHQIGAWGVEPGVCSREDSMCAKVFLSRERTVVADASRDPRFADNPFVTGEIGNVRFYASVPLQTESGFVPGTLCVFSDETKELSQEQLGMLEVLAKQVVELLELQHRTAQLDRTYSELRASNAKLAGFAGRVSHDLRIPLTTILGYVELVEDDPDIEPNSPAARYLDRIGASGRRMLGMLEDVLSYSRVGGGIQPARVSLLEVTQEVVRDLGIENDGIVDVQDITVHADRGQLRTLLQNLLSNAMNYRSPERDPRVSISGVSNYHGATVYVADNGKGIKPEDRDKALEPLVRLRREGDGPGSGLGLATCSSIAKAHGGDLSIAETPGGGTTIAVSFPAGT</sequence>
<dbReference type="EC" id="2.7.13.3" evidence="3"/>
<dbReference type="PANTHER" id="PTHR42878">
    <property type="entry name" value="TWO-COMPONENT HISTIDINE KINASE"/>
    <property type="match status" value="1"/>
</dbReference>